<comment type="caution">
    <text evidence="1">The sequence shown here is derived from an EMBL/GenBank/DDBJ whole genome shotgun (WGS) entry which is preliminary data.</text>
</comment>
<keyword evidence="2" id="KW-1185">Reference proteome</keyword>
<sequence>MPTDLAGPVRGLLDACAPLTFAPLPAFGSAPTPGPDDAPEPARRWFSAEEFAAGEVRAVFDALRADGNLPPQVQPAAMRYMRSLFRELVFVVSAGVYLTGRAVELRPDGVWFPVLADGATGTPLVAAPRVAVLPGGAPAGHPDVAAVVPDEDALDRFAAAGLVATCGPVIEDLARHTRVGVRTLWGYVIDCLHFYMLNPARRLGRDMTGAWARASRLAAAVIEAGAPRRAMPRMIDFPPTVCEGLWAVRGTCCFDYKADADHGYCVTCPLERDELRRPRLAVAFGS</sequence>
<evidence type="ECO:0000313" key="2">
    <source>
        <dbReference type="Proteomes" id="UP000791080"/>
    </source>
</evidence>
<reference evidence="1 2" key="1">
    <citation type="submission" date="2013-07" db="EMBL/GenBank/DDBJ databases">
        <authorList>
            <consortium name="DOE Joint Genome Institute"/>
            <person name="Reeve W."/>
            <person name="Huntemann M."/>
            <person name="Han J."/>
            <person name="Chen A."/>
            <person name="Kyrpides N."/>
            <person name="Mavromatis K."/>
            <person name="Markowitz V."/>
            <person name="Palaniappan K."/>
            <person name="Ivanova N."/>
            <person name="Schaumberg A."/>
            <person name="Pati A."/>
            <person name="Liolios K."/>
            <person name="Nordberg H.P."/>
            <person name="Cantor M.N."/>
            <person name="Hua S.X."/>
            <person name="Woyke T."/>
        </authorList>
    </citation>
    <scope>NUCLEOTIDE SEQUENCE [LARGE SCALE GENOMIC DNA]</scope>
    <source>
        <strain evidence="1 2">DSM 43889</strain>
    </source>
</reference>
<evidence type="ECO:0000313" key="1">
    <source>
        <dbReference type="EMBL" id="MCP2331627.1"/>
    </source>
</evidence>
<dbReference type="RefSeq" id="WP_026418430.1">
    <property type="nucleotide sequence ID" value="NZ_AUBJ02000001.1"/>
</dbReference>
<accession>A0ABT1JGL7</accession>
<organism evidence="1 2">
    <name type="scientific">Actinoalloteichus caeruleus DSM 43889</name>
    <dbReference type="NCBI Taxonomy" id="1120930"/>
    <lineage>
        <taxon>Bacteria</taxon>
        <taxon>Bacillati</taxon>
        <taxon>Actinomycetota</taxon>
        <taxon>Actinomycetes</taxon>
        <taxon>Pseudonocardiales</taxon>
        <taxon>Pseudonocardiaceae</taxon>
        <taxon>Actinoalloteichus</taxon>
        <taxon>Actinoalloteichus cyanogriseus</taxon>
    </lineage>
</organism>
<dbReference type="EMBL" id="AUBJ02000001">
    <property type="protein sequence ID" value="MCP2331627.1"/>
    <property type="molecule type" value="Genomic_DNA"/>
</dbReference>
<protein>
    <submittedName>
        <fullName evidence="1">Ferric iron reductase FhuF-like transporter</fullName>
    </submittedName>
</protein>
<proteinExistence type="predicted"/>
<gene>
    <name evidence="1" type="ORF">G443_001897</name>
</gene>
<reference evidence="1 2" key="2">
    <citation type="submission" date="2022-06" db="EMBL/GenBank/DDBJ databases">
        <title>Genomic Encyclopedia of Type Strains, Phase I: the one thousand microbial genomes (KMG-I) project.</title>
        <authorList>
            <person name="Kyrpides N."/>
        </authorList>
    </citation>
    <scope>NUCLEOTIDE SEQUENCE [LARGE SCALE GENOMIC DNA]</scope>
    <source>
        <strain evidence="1 2">DSM 43889</strain>
    </source>
</reference>
<dbReference type="Proteomes" id="UP000791080">
    <property type="component" value="Unassembled WGS sequence"/>
</dbReference>
<name>A0ABT1JGL7_ACTCY</name>